<dbReference type="Proteomes" id="UP001497522">
    <property type="component" value="Chromosome 3"/>
</dbReference>
<name>A0ABP1BEM0_9BRYO</name>
<protein>
    <submittedName>
        <fullName evidence="1">Uncharacterized protein</fullName>
    </submittedName>
</protein>
<dbReference type="EMBL" id="OZ023704">
    <property type="protein sequence ID" value="CAK9873795.1"/>
    <property type="molecule type" value="Genomic_DNA"/>
</dbReference>
<evidence type="ECO:0000313" key="1">
    <source>
        <dbReference type="EMBL" id="CAK9873795.1"/>
    </source>
</evidence>
<sequence length="91" mass="9959">MALAAKSRDEESLQGQLFALKKDHSNEVQELATRISVSEEAQCTLKQEANRLSNDIGALIQAKNSVDLEKRDLEAGASKLTADLCYVINPN</sequence>
<keyword evidence="2" id="KW-1185">Reference proteome</keyword>
<proteinExistence type="predicted"/>
<reference evidence="1" key="1">
    <citation type="submission" date="2024-03" db="EMBL/GenBank/DDBJ databases">
        <authorList>
            <consortium name="ELIXIR-Norway"/>
            <consortium name="Elixir Norway"/>
        </authorList>
    </citation>
    <scope>NUCLEOTIDE SEQUENCE</scope>
</reference>
<gene>
    <name evidence="1" type="ORF">CSSPJE1EN2_LOCUS16267</name>
</gene>
<organism evidence="1 2">
    <name type="scientific">Sphagnum jensenii</name>
    <dbReference type="NCBI Taxonomy" id="128206"/>
    <lineage>
        <taxon>Eukaryota</taxon>
        <taxon>Viridiplantae</taxon>
        <taxon>Streptophyta</taxon>
        <taxon>Embryophyta</taxon>
        <taxon>Bryophyta</taxon>
        <taxon>Sphagnophytina</taxon>
        <taxon>Sphagnopsida</taxon>
        <taxon>Sphagnales</taxon>
        <taxon>Sphagnaceae</taxon>
        <taxon>Sphagnum</taxon>
    </lineage>
</organism>
<accession>A0ABP1BEM0</accession>
<evidence type="ECO:0000313" key="2">
    <source>
        <dbReference type="Proteomes" id="UP001497522"/>
    </source>
</evidence>